<dbReference type="GeneID" id="92835746"/>
<comment type="caution">
    <text evidence="2">The sequence shown here is derived from an EMBL/GenBank/DDBJ whole genome shotgun (WGS) entry which is preliminary data.</text>
</comment>
<dbReference type="Pfam" id="PF05144">
    <property type="entry name" value="Phage_CRI"/>
    <property type="match status" value="1"/>
</dbReference>
<evidence type="ECO:0000313" key="3">
    <source>
        <dbReference type="Proteomes" id="UP000013190"/>
    </source>
</evidence>
<dbReference type="Proteomes" id="UP000013190">
    <property type="component" value="Unassembled WGS sequence"/>
</dbReference>
<keyword evidence="3" id="KW-1185">Reference proteome</keyword>
<evidence type="ECO:0000259" key="1">
    <source>
        <dbReference type="Pfam" id="PF05144"/>
    </source>
</evidence>
<dbReference type="NCBIfam" id="TIGR01629">
    <property type="entry name" value="rep_II_X"/>
    <property type="match status" value="1"/>
</dbReference>
<protein>
    <recommendedName>
        <fullName evidence="1">Replication-associated protein G2P N-terminal domain-containing protein</fullName>
    </recommendedName>
</protein>
<evidence type="ECO:0000313" key="2">
    <source>
        <dbReference type="EMBL" id="ENU26824.1"/>
    </source>
</evidence>
<dbReference type="InterPro" id="IPR022686">
    <property type="entry name" value="G2P_N"/>
</dbReference>
<dbReference type="InterPro" id="IPR006516">
    <property type="entry name" value="G2P"/>
</dbReference>
<feature type="domain" description="Replication-associated protein G2P N-terminal" evidence="1">
    <location>
        <begin position="8"/>
        <end position="229"/>
    </location>
</feature>
<accession>A0ABN0JN85</accession>
<reference evidence="3" key="1">
    <citation type="submission" date="2013-02" db="EMBL/GenBank/DDBJ databases">
        <title>The Genome Sequence of Acinetobacter sp. NIPH 236.</title>
        <authorList>
            <consortium name="The Broad Institute Genome Sequencing Platform"/>
            <consortium name="The Broad Institute Genome Sequencing Center for Infectious Disease"/>
            <person name="Cerqueira G."/>
            <person name="Feldgarden M."/>
            <person name="Courvalin P."/>
            <person name="Perichon B."/>
            <person name="Grillot-Courvalin C."/>
            <person name="Clermont D."/>
            <person name="Rocha E."/>
            <person name="Yoon E.-J."/>
            <person name="Nemec A."/>
            <person name="Walker B."/>
            <person name="Young S.K."/>
            <person name="Zeng Q."/>
            <person name="Gargeya S."/>
            <person name="Fitzgerald M."/>
            <person name="Haas B."/>
            <person name="Abouelleil A."/>
            <person name="Alvarado L."/>
            <person name="Arachchi H.M."/>
            <person name="Berlin A.M."/>
            <person name="Chapman S.B."/>
            <person name="Dewar J."/>
            <person name="Goldberg J."/>
            <person name="Griggs A."/>
            <person name="Gujja S."/>
            <person name="Hansen M."/>
            <person name="Howarth C."/>
            <person name="Imamovic A."/>
            <person name="Larimer J."/>
            <person name="McCowan C."/>
            <person name="Murphy C."/>
            <person name="Neiman D."/>
            <person name="Pearson M."/>
            <person name="Priest M."/>
            <person name="Roberts A."/>
            <person name="Saif S."/>
            <person name="Shea T."/>
            <person name="Sisk P."/>
            <person name="Sykes S."/>
            <person name="Wortman J."/>
            <person name="Nusbaum C."/>
            <person name="Birren B."/>
        </authorList>
    </citation>
    <scope>NUCLEOTIDE SEQUENCE [LARGE SCALE GENOMIC DNA]</scope>
    <source>
        <strain evidence="3">NIPH 236</strain>
    </source>
</reference>
<gene>
    <name evidence="2" type="ORF">F992_02374</name>
</gene>
<dbReference type="EMBL" id="APOJ01000025">
    <property type="protein sequence ID" value="ENU26824.1"/>
    <property type="molecule type" value="Genomic_DNA"/>
</dbReference>
<reference evidence="2 3" key="2">
    <citation type="journal article" date="2016" name="Int. J. Syst. Evol. Microbiol.">
        <title>Taxonomy of haemolytic and/or proteolytic strains of the genus Acinetobacter with the proposal of Acinetobacter courvalinii sp. nov. (genomic species 14 sensu Bouvet &amp; Jeanjean), Acinetobacter dispersus sp. nov. (genomic species 17), Acinetobacter modestus sp. nov., Acinetobacter proteolyticus sp. nov. and Acinetobacter vivianii sp. nov.</title>
        <authorList>
            <person name="Nemec A."/>
            <person name="Radolfova-Krizova L."/>
            <person name="Maixnerova M."/>
            <person name="Vrestiakova E."/>
            <person name="Jezek P."/>
            <person name="Sedo O."/>
        </authorList>
    </citation>
    <scope>NUCLEOTIDE SEQUENCE [LARGE SCALE GENOMIC DNA]</scope>
    <source>
        <strain evidence="2 3">NIPH 236</strain>
    </source>
</reference>
<proteinExistence type="predicted"/>
<sequence>MNINKINIDWLDVIVDISHDPKKLSKGLKIYLDEDHNFDKAKTSYRSKDIESKNKHTLKVKSVNEKLRISGNFYKWLHGQNITGCANIEDLVLDVVKKFVEMGLVEPTDEQLDVLKKCDYRIYQLHIKQDITFDNKKLALNYLDHLKTGGYYPYKPKTIYQNGVYFGQSSKRWVLGYYHKGKEIDQKRTKKDIVSSELKALADITIRAEIKLYYRQLKKWDLRFAYQWSDVDDLDKFFKIRLKKLRLPDFSHVINLSKITNSADKKFYNCLLNGDVDILYDRSTIYRKRLKFLLAYNIDIDSINNKKLKGNICKS</sequence>
<dbReference type="RefSeq" id="WP_004662891.1">
    <property type="nucleotide sequence ID" value="NZ_BMDV01000001.1"/>
</dbReference>
<name>A0ABN0JN85_9GAMM</name>
<organism evidence="2 3">
    <name type="scientific">Acinetobacter modestus</name>
    <dbReference type="NCBI Taxonomy" id="1776740"/>
    <lineage>
        <taxon>Bacteria</taxon>
        <taxon>Pseudomonadati</taxon>
        <taxon>Pseudomonadota</taxon>
        <taxon>Gammaproteobacteria</taxon>
        <taxon>Moraxellales</taxon>
        <taxon>Moraxellaceae</taxon>
        <taxon>Acinetobacter</taxon>
    </lineage>
</organism>